<dbReference type="RefSeq" id="WP_106345882.1">
    <property type="nucleotide sequence ID" value="NZ_PVNE01000021.1"/>
</dbReference>
<protein>
    <submittedName>
        <fullName evidence="2">Uncharacterized protein</fullName>
    </submittedName>
</protein>
<evidence type="ECO:0000313" key="2">
    <source>
        <dbReference type="EMBL" id="PRX39704.1"/>
    </source>
</evidence>
<feature type="transmembrane region" description="Helical" evidence="1">
    <location>
        <begin position="12"/>
        <end position="32"/>
    </location>
</feature>
<dbReference type="OrthoDB" id="9886549at2"/>
<keyword evidence="1" id="KW-0812">Transmembrane</keyword>
<gene>
    <name evidence="2" type="ORF">CLV97_12131</name>
</gene>
<dbReference type="EMBL" id="PVNE01000021">
    <property type="protein sequence ID" value="PRX39704.1"/>
    <property type="molecule type" value="Genomic_DNA"/>
</dbReference>
<reference evidence="2 3" key="1">
    <citation type="submission" date="2018-03" db="EMBL/GenBank/DDBJ databases">
        <title>Genomic Encyclopedia of Archaeal and Bacterial Type Strains, Phase II (KMG-II): from individual species to whole genera.</title>
        <authorList>
            <person name="Goeker M."/>
        </authorList>
    </citation>
    <scope>NUCLEOTIDE SEQUENCE [LARGE SCALE GENOMIC DNA]</scope>
    <source>
        <strain evidence="2 3">DSM 44946</strain>
    </source>
</reference>
<keyword evidence="1" id="KW-1133">Transmembrane helix</keyword>
<name>A0A2T0LCM8_9BACL</name>
<keyword evidence="3" id="KW-1185">Reference proteome</keyword>
<evidence type="ECO:0000313" key="3">
    <source>
        <dbReference type="Proteomes" id="UP000237797"/>
    </source>
</evidence>
<organism evidence="2 3">
    <name type="scientific">Planifilum fimeticola</name>
    <dbReference type="NCBI Taxonomy" id="201975"/>
    <lineage>
        <taxon>Bacteria</taxon>
        <taxon>Bacillati</taxon>
        <taxon>Bacillota</taxon>
        <taxon>Bacilli</taxon>
        <taxon>Bacillales</taxon>
        <taxon>Thermoactinomycetaceae</taxon>
        <taxon>Planifilum</taxon>
    </lineage>
</organism>
<dbReference type="Proteomes" id="UP000237797">
    <property type="component" value="Unassembled WGS sequence"/>
</dbReference>
<accession>A0A2T0LCM8</accession>
<keyword evidence="1" id="KW-0472">Membrane</keyword>
<comment type="caution">
    <text evidence="2">The sequence shown here is derived from an EMBL/GenBank/DDBJ whole genome shotgun (WGS) entry which is preliminary data.</text>
</comment>
<proteinExistence type="predicted"/>
<dbReference type="AlphaFoldDB" id="A0A2T0LCM8"/>
<evidence type="ECO:0000256" key="1">
    <source>
        <dbReference type="SAM" id="Phobius"/>
    </source>
</evidence>
<sequence>MAELAASLAKEHWMWIVVILFGIMMICVYVAMSVTHRMERRQMEQFDREFTGRFQAVSLEEER</sequence>